<dbReference type="SUPFAM" id="SSF46689">
    <property type="entry name" value="Homeodomain-like"/>
    <property type="match status" value="1"/>
</dbReference>
<protein>
    <submittedName>
        <fullName evidence="6">TetR/AcrR family transcriptional regulator</fullName>
    </submittedName>
</protein>
<dbReference type="AlphaFoldDB" id="A0A926GHG5"/>
<dbReference type="PANTHER" id="PTHR47506:SF6">
    <property type="entry name" value="HTH-TYPE TRANSCRIPTIONAL REPRESSOR NEMR"/>
    <property type="match status" value="1"/>
</dbReference>
<accession>A0A926GHG5</accession>
<keyword evidence="2 4" id="KW-0238">DNA-binding</keyword>
<evidence type="ECO:0000256" key="4">
    <source>
        <dbReference type="PROSITE-ProRule" id="PRU00335"/>
    </source>
</evidence>
<dbReference type="PROSITE" id="PS50977">
    <property type="entry name" value="HTH_TETR_2"/>
    <property type="match status" value="1"/>
</dbReference>
<dbReference type="Proteomes" id="UP000608594">
    <property type="component" value="Unassembled WGS sequence"/>
</dbReference>
<dbReference type="Pfam" id="PF16925">
    <property type="entry name" value="TetR_C_13"/>
    <property type="match status" value="1"/>
</dbReference>
<keyword evidence="7" id="KW-1185">Reference proteome</keyword>
<organism evidence="6 7">
    <name type="scientific">Paracoccus amoyensis</name>
    <dbReference type="NCBI Taxonomy" id="2760093"/>
    <lineage>
        <taxon>Bacteria</taxon>
        <taxon>Pseudomonadati</taxon>
        <taxon>Pseudomonadota</taxon>
        <taxon>Alphaproteobacteria</taxon>
        <taxon>Rhodobacterales</taxon>
        <taxon>Paracoccaceae</taxon>
        <taxon>Paracoccus</taxon>
    </lineage>
</organism>
<dbReference type="Pfam" id="PF00440">
    <property type="entry name" value="TetR_N"/>
    <property type="match status" value="1"/>
</dbReference>
<dbReference type="PANTHER" id="PTHR47506">
    <property type="entry name" value="TRANSCRIPTIONAL REGULATORY PROTEIN"/>
    <property type="match status" value="1"/>
</dbReference>
<dbReference type="InterPro" id="IPR011075">
    <property type="entry name" value="TetR_C"/>
</dbReference>
<evidence type="ECO:0000259" key="5">
    <source>
        <dbReference type="PROSITE" id="PS50977"/>
    </source>
</evidence>
<dbReference type="InterPro" id="IPR009057">
    <property type="entry name" value="Homeodomain-like_sf"/>
</dbReference>
<name>A0A926GHG5_9RHOB</name>
<comment type="caution">
    <text evidence="6">The sequence shown here is derived from an EMBL/GenBank/DDBJ whole genome shotgun (WGS) entry which is preliminary data.</text>
</comment>
<evidence type="ECO:0000313" key="7">
    <source>
        <dbReference type="Proteomes" id="UP000608594"/>
    </source>
</evidence>
<feature type="DNA-binding region" description="H-T-H motif" evidence="4">
    <location>
        <begin position="34"/>
        <end position="53"/>
    </location>
</feature>
<dbReference type="PRINTS" id="PR00455">
    <property type="entry name" value="HTHTETR"/>
</dbReference>
<reference evidence="6" key="1">
    <citation type="submission" date="2020-08" db="EMBL/GenBank/DDBJ databases">
        <title>Paracoccus amoyensis sp. nov., isolated from the surface seawater at coast of Xiamen, Fujian.</title>
        <authorList>
            <person name="Lyu L."/>
        </authorList>
    </citation>
    <scope>NUCLEOTIDE SEQUENCE</scope>
    <source>
        <strain evidence="6">11-3</strain>
    </source>
</reference>
<evidence type="ECO:0000256" key="2">
    <source>
        <dbReference type="ARBA" id="ARBA00023125"/>
    </source>
</evidence>
<proteinExistence type="predicted"/>
<sequence>MTQIELTSKAKATRQHILDTGYTLVLHKGFAGIGLQEILRAADVPKGSFYHYFASKEAFGVALLQDYVERCMVKLNDLLEQPGTGRDLLMRYLHAWSGDPDRDSEPGWKQDCLVVKLAAEVADMSEDMRLVLTRATDSLVARIAGLIAEGRSDGSIPQGADAQALAQCLYQMWLGAALLSKLTRTDEPMRRAVLATEHLLACTTGSNPERMTP</sequence>
<feature type="domain" description="HTH tetR-type" evidence="5">
    <location>
        <begin position="11"/>
        <end position="71"/>
    </location>
</feature>
<dbReference type="InterPro" id="IPR036271">
    <property type="entry name" value="Tet_transcr_reg_TetR-rel_C_sf"/>
</dbReference>
<dbReference type="InterPro" id="IPR001647">
    <property type="entry name" value="HTH_TetR"/>
</dbReference>
<dbReference type="EMBL" id="JACOQL010000003">
    <property type="protein sequence ID" value="MBC9247399.1"/>
    <property type="molecule type" value="Genomic_DNA"/>
</dbReference>
<dbReference type="Gene3D" id="1.10.357.10">
    <property type="entry name" value="Tetracycline Repressor, domain 2"/>
    <property type="match status" value="1"/>
</dbReference>
<evidence type="ECO:0000256" key="1">
    <source>
        <dbReference type="ARBA" id="ARBA00023015"/>
    </source>
</evidence>
<dbReference type="GO" id="GO:0003677">
    <property type="term" value="F:DNA binding"/>
    <property type="evidence" value="ECO:0007669"/>
    <property type="project" value="UniProtKB-UniRule"/>
</dbReference>
<evidence type="ECO:0000313" key="6">
    <source>
        <dbReference type="EMBL" id="MBC9247399.1"/>
    </source>
</evidence>
<dbReference type="RefSeq" id="WP_187793880.1">
    <property type="nucleotide sequence ID" value="NZ_JACOQL010000003.1"/>
</dbReference>
<dbReference type="SUPFAM" id="SSF48498">
    <property type="entry name" value="Tetracyclin repressor-like, C-terminal domain"/>
    <property type="match status" value="1"/>
</dbReference>
<gene>
    <name evidence="6" type="ORF">H4P12_11915</name>
</gene>
<evidence type="ECO:0000256" key="3">
    <source>
        <dbReference type="ARBA" id="ARBA00023163"/>
    </source>
</evidence>
<keyword evidence="3" id="KW-0804">Transcription</keyword>
<keyword evidence="1" id="KW-0805">Transcription regulation</keyword>